<proteinExistence type="predicted"/>
<reference evidence="1 2" key="1">
    <citation type="submission" date="2019-01" db="EMBL/GenBank/DDBJ databases">
        <title>Fusobacterium necrophorum Isolated From the Uterus of Dairy Cows.</title>
        <authorList>
            <person name="Francis A.M."/>
        </authorList>
    </citation>
    <scope>NUCLEOTIDE SEQUENCE [LARGE SCALE GENOMIC DNA]</scope>
    <source>
        <strain evidence="1 2">KG35</strain>
    </source>
</reference>
<gene>
    <name evidence="1" type="ORF">EPT53_08175</name>
</gene>
<comment type="caution">
    <text evidence="1">The sequence shown here is derived from an EMBL/GenBank/DDBJ whole genome shotgun (WGS) entry which is preliminary data.</text>
</comment>
<protein>
    <submittedName>
        <fullName evidence="1">Abi family protein</fullName>
    </submittedName>
</protein>
<dbReference type="EMBL" id="SBAP01000020">
    <property type="protein sequence ID" value="RXZ68979.1"/>
    <property type="molecule type" value="Genomic_DNA"/>
</dbReference>
<accession>A0A4Q2KVM8</accession>
<dbReference type="AlphaFoldDB" id="A0A4Q2KVM8"/>
<dbReference type="Proteomes" id="UP000289216">
    <property type="component" value="Unassembled WGS sequence"/>
</dbReference>
<evidence type="ECO:0000313" key="1">
    <source>
        <dbReference type="EMBL" id="RXZ68979.1"/>
    </source>
</evidence>
<evidence type="ECO:0000313" key="2">
    <source>
        <dbReference type="Proteomes" id="UP000289216"/>
    </source>
</evidence>
<dbReference type="InterPro" id="IPR011664">
    <property type="entry name" value="Abi_system_AbiD/AbiF-like"/>
</dbReference>
<organism evidence="1 2">
    <name type="scientific">Fusobacterium necrophorum</name>
    <dbReference type="NCBI Taxonomy" id="859"/>
    <lineage>
        <taxon>Bacteria</taxon>
        <taxon>Fusobacteriati</taxon>
        <taxon>Fusobacteriota</taxon>
        <taxon>Fusobacteriia</taxon>
        <taxon>Fusobacteriales</taxon>
        <taxon>Fusobacteriaceae</taxon>
        <taxon>Fusobacterium</taxon>
    </lineage>
</organism>
<name>A0A4Q2KVM8_9FUSO</name>
<sequence length="307" mass="36412">MGEYMSTDKSKQSSSQLIEHMKEKGIKFNIVNEVEAQQFLENNNYYFKLAAYRNNYEKNSEGKYLNLDFAYLKELSIIDMELRYLILQMALDIEHFIKVKILNDIEKNDLEDGYNIVTEFCSQNERVNSTIDNHAKSEYCRKLIQKHKGKFPLWAFVEVISFGDTIKLYEFYCRKYGTLQNWKLLYPVRDIRNAAAHSNCLIYNLEKNGIKTSPKIINYVKSIPTIGEDMRKNKLSNKLFSDFTTLIYVYEKFVTSEGLKKKRGKELKEFFDKRMLKNKNFFKQNHLICSAYKFVKSLIDDFTDRIL</sequence>
<dbReference type="Pfam" id="PF07751">
    <property type="entry name" value="Abi_2"/>
    <property type="match status" value="1"/>
</dbReference>